<comment type="caution">
    <text evidence="5">The sequence shown here is derived from an EMBL/GenBank/DDBJ whole genome shotgun (WGS) entry which is preliminary data.</text>
</comment>
<evidence type="ECO:0000256" key="4">
    <source>
        <dbReference type="ARBA" id="ARBA00023136"/>
    </source>
</evidence>
<dbReference type="EMBL" id="CAJNOU010000364">
    <property type="protein sequence ID" value="CAF0973663.1"/>
    <property type="molecule type" value="Genomic_DNA"/>
</dbReference>
<dbReference type="GO" id="GO:0035879">
    <property type="term" value="P:plasma membrane lactate transport"/>
    <property type="evidence" value="ECO:0007669"/>
    <property type="project" value="TreeGrafter"/>
</dbReference>
<comment type="subcellular location">
    <subcellularLocation>
        <location evidence="1">Membrane</location>
        <topology evidence="1">Multi-pass membrane protein</topology>
    </subcellularLocation>
</comment>
<keyword evidence="2" id="KW-0812">Transmembrane</keyword>
<organism evidence="5 6">
    <name type="scientific">Rotaria sordida</name>
    <dbReference type="NCBI Taxonomy" id="392033"/>
    <lineage>
        <taxon>Eukaryota</taxon>
        <taxon>Metazoa</taxon>
        <taxon>Spiralia</taxon>
        <taxon>Gnathifera</taxon>
        <taxon>Rotifera</taxon>
        <taxon>Eurotatoria</taxon>
        <taxon>Bdelloidea</taxon>
        <taxon>Philodinida</taxon>
        <taxon>Philodinidae</taxon>
        <taxon>Rotaria</taxon>
    </lineage>
</organism>
<dbReference type="AlphaFoldDB" id="A0A814EWW0"/>
<keyword evidence="4" id="KW-0472">Membrane</keyword>
<reference evidence="5" key="1">
    <citation type="submission" date="2021-02" db="EMBL/GenBank/DDBJ databases">
        <authorList>
            <person name="Nowell W R."/>
        </authorList>
    </citation>
    <scope>NUCLEOTIDE SEQUENCE</scope>
</reference>
<evidence type="ECO:0000256" key="3">
    <source>
        <dbReference type="ARBA" id="ARBA00022989"/>
    </source>
</evidence>
<keyword evidence="3" id="KW-1133">Transmembrane helix</keyword>
<dbReference type="GO" id="GO:0005886">
    <property type="term" value="C:plasma membrane"/>
    <property type="evidence" value="ECO:0007669"/>
    <property type="project" value="TreeGrafter"/>
</dbReference>
<dbReference type="Proteomes" id="UP000663889">
    <property type="component" value="Unassembled WGS sequence"/>
</dbReference>
<dbReference type="PANTHER" id="PTHR23508">
    <property type="entry name" value="CARBOXYLIC ACID TRANSPORTER PROTEIN HOMOLOG"/>
    <property type="match status" value="1"/>
</dbReference>
<accession>A0A814EWW0</accession>
<evidence type="ECO:0000256" key="2">
    <source>
        <dbReference type="ARBA" id="ARBA00022692"/>
    </source>
</evidence>
<proteinExistence type="predicted"/>
<dbReference type="GO" id="GO:0015355">
    <property type="term" value="F:secondary active monocarboxylate transmembrane transporter activity"/>
    <property type="evidence" value="ECO:0007669"/>
    <property type="project" value="TreeGrafter"/>
</dbReference>
<evidence type="ECO:0000313" key="6">
    <source>
        <dbReference type="Proteomes" id="UP000663889"/>
    </source>
</evidence>
<dbReference type="PANTHER" id="PTHR23508:SF10">
    <property type="entry name" value="CARBOXYLIC ACID TRANSPORTER PROTEIN HOMOLOG"/>
    <property type="match status" value="1"/>
</dbReference>
<evidence type="ECO:0000313" key="5">
    <source>
        <dbReference type="EMBL" id="CAF0973663.1"/>
    </source>
</evidence>
<gene>
    <name evidence="5" type="ORF">SEV965_LOCUS9378</name>
</gene>
<protein>
    <submittedName>
        <fullName evidence="5">Uncharacterized protein</fullName>
    </submittedName>
</protein>
<sequence>MKSTTTSITNHSTSCITCKSTSGIPKIIFRPFFQQLCVEGAWTVIRIHFIELSPAEFRSFVVRTSYQVGNLISSASSTIEATVR</sequence>
<evidence type="ECO:0000256" key="1">
    <source>
        <dbReference type="ARBA" id="ARBA00004141"/>
    </source>
</evidence>
<name>A0A814EWW0_9BILA</name>